<dbReference type="InterPro" id="IPR010982">
    <property type="entry name" value="Lambda_DNA-bd_dom_sf"/>
</dbReference>
<dbReference type="PANTHER" id="PTHR30146:SF151">
    <property type="entry name" value="HTH-TYPE TRANSCRIPTIONAL REPRESSOR CYTR"/>
    <property type="match status" value="1"/>
</dbReference>
<dbReference type="KEGG" id="spl:Spea_2287"/>
<dbReference type="Gene3D" id="1.10.260.40">
    <property type="entry name" value="lambda repressor-like DNA-binding domains"/>
    <property type="match status" value="1"/>
</dbReference>
<dbReference type="EMBL" id="CP000851">
    <property type="protein sequence ID" value="ABV87607.1"/>
    <property type="molecule type" value="Genomic_DNA"/>
</dbReference>
<dbReference type="InterPro" id="IPR001761">
    <property type="entry name" value="Peripla_BP/Lac1_sug-bd_dom"/>
</dbReference>
<dbReference type="PROSITE" id="PS50932">
    <property type="entry name" value="HTH_LACI_2"/>
    <property type="match status" value="1"/>
</dbReference>
<evidence type="ECO:0000313" key="7">
    <source>
        <dbReference type="Proteomes" id="UP000002608"/>
    </source>
</evidence>
<dbReference type="RefSeq" id="WP_012155523.1">
    <property type="nucleotide sequence ID" value="NC_009901.1"/>
</dbReference>
<dbReference type="SUPFAM" id="SSF53822">
    <property type="entry name" value="Periplasmic binding protein-like I"/>
    <property type="match status" value="1"/>
</dbReference>
<keyword evidence="2" id="KW-0805">Transcription regulation</keyword>
<proteinExistence type="predicted"/>
<dbReference type="SUPFAM" id="SSF47413">
    <property type="entry name" value="lambda repressor-like DNA-binding domains"/>
    <property type="match status" value="1"/>
</dbReference>
<evidence type="ECO:0000256" key="3">
    <source>
        <dbReference type="ARBA" id="ARBA00023125"/>
    </source>
</evidence>
<sequence>MKKVKLSDIAKMAGVSSITVSRALSTPEKVKADTCEKIQKIAQELGYIPNLMAKGLKSRSNTIGVIVPTIINPFFASAVKSIIRSANKTGYNCLFFTSDESQKIEQNAVNTLISYNIDGIIIAVISEDENYTPAYFSTLEKLHVPVVLLDRHIEAPHICGVYLDNVDSGYKLGKEVLLNNYQRVLIVSGSANSKVANSRLAGLKMAAEETHSNTIIDVIKADFNTQLAKELVQDYLSQHKPDAIIGLNNQITLGALEASVSHHYQLGADIHFYSIDEITTAKHFGISIPCIRHDVEEFGYHAVTQLIRAIESEQCDKLSDIIIRGTVVK</sequence>
<dbReference type="InterPro" id="IPR028082">
    <property type="entry name" value="Peripla_BP_I"/>
</dbReference>
<dbReference type="GO" id="GO:0000976">
    <property type="term" value="F:transcription cis-regulatory region binding"/>
    <property type="evidence" value="ECO:0007669"/>
    <property type="project" value="TreeGrafter"/>
</dbReference>
<keyword evidence="4" id="KW-0804">Transcription</keyword>
<keyword evidence="1" id="KW-0678">Repressor</keyword>
<evidence type="ECO:0000256" key="2">
    <source>
        <dbReference type="ARBA" id="ARBA00023015"/>
    </source>
</evidence>
<dbReference type="Pfam" id="PF00356">
    <property type="entry name" value="LacI"/>
    <property type="match status" value="1"/>
</dbReference>
<dbReference type="STRING" id="398579.Spea_2287"/>
<dbReference type="Gene3D" id="3.40.50.2300">
    <property type="match status" value="2"/>
</dbReference>
<dbReference type="Pfam" id="PF00532">
    <property type="entry name" value="Peripla_BP_1"/>
    <property type="match status" value="1"/>
</dbReference>
<dbReference type="AlphaFoldDB" id="A8H4X0"/>
<dbReference type="PROSITE" id="PS00356">
    <property type="entry name" value="HTH_LACI_1"/>
    <property type="match status" value="1"/>
</dbReference>
<keyword evidence="3" id="KW-0238">DNA-binding</keyword>
<keyword evidence="7" id="KW-1185">Reference proteome</keyword>
<dbReference type="Proteomes" id="UP000002608">
    <property type="component" value="Chromosome"/>
</dbReference>
<evidence type="ECO:0000259" key="5">
    <source>
        <dbReference type="PROSITE" id="PS50932"/>
    </source>
</evidence>
<name>A8H4X0_SHEPA</name>
<dbReference type="SMART" id="SM00354">
    <property type="entry name" value="HTH_LACI"/>
    <property type="match status" value="1"/>
</dbReference>
<reference evidence="6 7" key="1">
    <citation type="submission" date="2007-10" db="EMBL/GenBank/DDBJ databases">
        <title>Complete sequence of Shewanella pealeana ATCC 700345.</title>
        <authorList>
            <consortium name="US DOE Joint Genome Institute"/>
            <person name="Copeland A."/>
            <person name="Lucas S."/>
            <person name="Lapidus A."/>
            <person name="Barry K."/>
            <person name="Glavina del Rio T."/>
            <person name="Dalin E."/>
            <person name="Tice H."/>
            <person name="Pitluck S."/>
            <person name="Chertkov O."/>
            <person name="Brettin T."/>
            <person name="Bruce D."/>
            <person name="Detter J.C."/>
            <person name="Han C."/>
            <person name="Schmutz J."/>
            <person name="Larimer F."/>
            <person name="Land M."/>
            <person name="Hauser L."/>
            <person name="Kyrpides N."/>
            <person name="Kim E."/>
            <person name="Zhao J.-S.Z."/>
            <person name="Manno D."/>
            <person name="Hawari J."/>
            <person name="Richardson P."/>
        </authorList>
    </citation>
    <scope>NUCLEOTIDE SEQUENCE [LARGE SCALE GENOMIC DNA]</scope>
    <source>
        <strain evidence="7">ATCC 700345 / ANG-SQ1</strain>
    </source>
</reference>
<dbReference type="HOGENOM" id="CLU_037628_6_0_6"/>
<accession>A8H4X0</accession>
<feature type="domain" description="HTH lacI-type" evidence="5">
    <location>
        <begin position="4"/>
        <end position="58"/>
    </location>
</feature>
<dbReference type="InterPro" id="IPR000843">
    <property type="entry name" value="HTH_LacI"/>
</dbReference>
<evidence type="ECO:0000256" key="4">
    <source>
        <dbReference type="ARBA" id="ARBA00023163"/>
    </source>
</evidence>
<protein>
    <submittedName>
        <fullName evidence="6">Transcriptional regulator, LacI family</fullName>
    </submittedName>
</protein>
<gene>
    <name evidence="6" type="ordered locus">Spea_2287</name>
</gene>
<dbReference type="eggNOG" id="COG1609">
    <property type="taxonomic scope" value="Bacteria"/>
</dbReference>
<dbReference type="CDD" id="cd06267">
    <property type="entry name" value="PBP1_LacI_sugar_binding-like"/>
    <property type="match status" value="1"/>
</dbReference>
<dbReference type="PANTHER" id="PTHR30146">
    <property type="entry name" value="LACI-RELATED TRANSCRIPTIONAL REPRESSOR"/>
    <property type="match status" value="1"/>
</dbReference>
<dbReference type="OrthoDB" id="9798934at2"/>
<dbReference type="GO" id="GO:0003700">
    <property type="term" value="F:DNA-binding transcription factor activity"/>
    <property type="evidence" value="ECO:0007669"/>
    <property type="project" value="TreeGrafter"/>
</dbReference>
<evidence type="ECO:0000313" key="6">
    <source>
        <dbReference type="EMBL" id="ABV87607.1"/>
    </source>
</evidence>
<evidence type="ECO:0000256" key="1">
    <source>
        <dbReference type="ARBA" id="ARBA00022491"/>
    </source>
</evidence>
<organism evidence="6 7">
    <name type="scientific">Shewanella pealeana (strain ATCC 700345 / ANG-SQ1)</name>
    <dbReference type="NCBI Taxonomy" id="398579"/>
    <lineage>
        <taxon>Bacteria</taxon>
        <taxon>Pseudomonadati</taxon>
        <taxon>Pseudomonadota</taxon>
        <taxon>Gammaproteobacteria</taxon>
        <taxon>Alteromonadales</taxon>
        <taxon>Shewanellaceae</taxon>
        <taxon>Shewanella</taxon>
    </lineage>
</organism>
<dbReference type="CDD" id="cd01392">
    <property type="entry name" value="HTH_LacI"/>
    <property type="match status" value="1"/>
</dbReference>